<dbReference type="PANTHER" id="PTHR30003">
    <property type="entry name" value="L-LACTATE PERMEASE"/>
    <property type="match status" value="1"/>
</dbReference>
<feature type="transmembrane region" description="Helical" evidence="7">
    <location>
        <begin position="521"/>
        <end position="543"/>
    </location>
</feature>
<feature type="transmembrane region" description="Helical" evidence="7">
    <location>
        <begin position="53"/>
        <end position="83"/>
    </location>
</feature>
<dbReference type="PANTHER" id="PTHR30003:SF0">
    <property type="entry name" value="GLYCOLATE PERMEASE GLCA-RELATED"/>
    <property type="match status" value="1"/>
</dbReference>
<name>A0ABD5SFS8_9EURY</name>
<evidence type="ECO:0000256" key="1">
    <source>
        <dbReference type="ARBA" id="ARBA00004651"/>
    </source>
</evidence>
<feature type="transmembrane region" description="Helical" evidence="7">
    <location>
        <begin position="104"/>
        <end position="123"/>
    </location>
</feature>
<sequence length="578" mass="60182">MASAVELLLAATPLLLAGILLVGLLWPATRAMPIAYAAALIVGFFVWDMPGEYLFAASAVGAMTAIQILWIVFGALLLLYTLMQAGAFDRINQGIATISDDRRVQIILLGFFLAAFIEGAAGFGTPAAVVAPLLLALGFPALAAVIAGLVGHILAVTYGAVGTPIVIGIQDPLGSTQATSTAINAGGFTVEQYSLEVAVWAATYHTLIGFVMPLFAVGMVVYFFGDTEERSLEPAWEVAPLCLFSGISFVIPYWLSAQISAEFPSLIGAMVGGAIVVTALKAGYFVPDEEWDFPDREEWPAHWVGTIEPGQANSPGVGSGTGDATAADGGVTTESMSLLRAWTPYILLVSLLVVTRVVDPLPSVLQQFGTQWNDILGTGLSGGVDWVYVPGFWLFVCALAAIPLYNMSGEEIKAAWSEAGQKLVAPLIALLFVIAMVQVMLQSGAHADGTESMIFVLAQATANAVGPAYPFIAPLIGALGAAMAGSNTVSNITFGGFQFEAASQIGLPTQLMVGAQAVGGAIGNLVAIHNVVAALATVGLVGSEGRVMRLNLIPLIYYAVGVGLVATVFSYVIFPGLF</sequence>
<evidence type="ECO:0000256" key="7">
    <source>
        <dbReference type="SAM" id="Phobius"/>
    </source>
</evidence>
<organism evidence="8 9">
    <name type="scientific">Natrinema soli</name>
    <dbReference type="NCBI Taxonomy" id="1930624"/>
    <lineage>
        <taxon>Archaea</taxon>
        <taxon>Methanobacteriati</taxon>
        <taxon>Methanobacteriota</taxon>
        <taxon>Stenosarchaea group</taxon>
        <taxon>Halobacteria</taxon>
        <taxon>Halobacteriales</taxon>
        <taxon>Natrialbaceae</taxon>
        <taxon>Natrinema</taxon>
    </lineage>
</organism>
<dbReference type="RefSeq" id="WP_273737060.1">
    <property type="nucleotide sequence ID" value="NZ_JAQIVI010000034.1"/>
</dbReference>
<evidence type="ECO:0000256" key="5">
    <source>
        <dbReference type="ARBA" id="ARBA00022989"/>
    </source>
</evidence>
<feature type="transmembrane region" description="Helical" evidence="7">
    <location>
        <begin position="129"/>
        <end position="150"/>
    </location>
</feature>
<dbReference type="Pfam" id="PF02652">
    <property type="entry name" value="Lactate_perm"/>
    <property type="match status" value="1"/>
</dbReference>
<evidence type="ECO:0000256" key="4">
    <source>
        <dbReference type="ARBA" id="ARBA00022692"/>
    </source>
</evidence>
<dbReference type="InterPro" id="IPR003804">
    <property type="entry name" value="Lactate_perm"/>
</dbReference>
<keyword evidence="3" id="KW-1003">Cell membrane</keyword>
<keyword evidence="9" id="KW-1185">Reference proteome</keyword>
<keyword evidence="6 7" id="KW-0472">Membrane</keyword>
<feature type="transmembrane region" description="Helical" evidence="7">
    <location>
        <begin position="197"/>
        <end position="224"/>
    </location>
</feature>
<keyword evidence="4 7" id="KW-0812">Transmembrane</keyword>
<dbReference type="EMBL" id="JBHSWV010000034">
    <property type="protein sequence ID" value="MFC6763958.1"/>
    <property type="molecule type" value="Genomic_DNA"/>
</dbReference>
<comment type="caution">
    <text evidence="8">The sequence shown here is derived from an EMBL/GenBank/DDBJ whole genome shotgun (WGS) entry which is preliminary data.</text>
</comment>
<accession>A0ABD5SFS8</accession>
<dbReference type="GO" id="GO:0005886">
    <property type="term" value="C:plasma membrane"/>
    <property type="evidence" value="ECO:0007669"/>
    <property type="project" value="UniProtKB-SubCell"/>
</dbReference>
<feature type="transmembrane region" description="Helical" evidence="7">
    <location>
        <begin position="236"/>
        <end position="255"/>
    </location>
</feature>
<dbReference type="AlphaFoldDB" id="A0ABD5SFS8"/>
<protein>
    <submittedName>
        <fullName evidence="8">L-lactate permease</fullName>
    </submittedName>
</protein>
<keyword evidence="5 7" id="KW-1133">Transmembrane helix</keyword>
<proteinExistence type="predicted"/>
<gene>
    <name evidence="8" type="ORF">ACFQE6_02485</name>
</gene>
<reference evidence="8 9" key="1">
    <citation type="journal article" date="2019" name="Int. J. Syst. Evol. Microbiol.">
        <title>The Global Catalogue of Microorganisms (GCM) 10K type strain sequencing project: providing services to taxonomists for standard genome sequencing and annotation.</title>
        <authorList>
            <consortium name="The Broad Institute Genomics Platform"/>
            <consortium name="The Broad Institute Genome Sequencing Center for Infectious Disease"/>
            <person name="Wu L."/>
            <person name="Ma J."/>
        </authorList>
    </citation>
    <scope>NUCLEOTIDE SEQUENCE [LARGE SCALE GENOMIC DNA]</scope>
    <source>
        <strain evidence="8 9">LMG 29247</strain>
    </source>
</reference>
<comment type="subcellular location">
    <subcellularLocation>
        <location evidence="1">Cell membrane</location>
        <topology evidence="1">Multi-pass membrane protein</topology>
    </subcellularLocation>
</comment>
<feature type="transmembrane region" description="Helical" evidence="7">
    <location>
        <begin position="267"/>
        <end position="286"/>
    </location>
</feature>
<evidence type="ECO:0000256" key="2">
    <source>
        <dbReference type="ARBA" id="ARBA00022448"/>
    </source>
</evidence>
<evidence type="ECO:0000256" key="6">
    <source>
        <dbReference type="ARBA" id="ARBA00023136"/>
    </source>
</evidence>
<feature type="transmembrane region" description="Helical" evidence="7">
    <location>
        <begin position="345"/>
        <end position="365"/>
    </location>
</feature>
<feature type="transmembrane region" description="Helical" evidence="7">
    <location>
        <begin position="386"/>
        <end position="404"/>
    </location>
</feature>
<keyword evidence="2" id="KW-0813">Transport</keyword>
<evidence type="ECO:0000313" key="9">
    <source>
        <dbReference type="Proteomes" id="UP001596383"/>
    </source>
</evidence>
<feature type="transmembrane region" description="Helical" evidence="7">
    <location>
        <begin position="424"/>
        <end position="441"/>
    </location>
</feature>
<feature type="transmembrane region" description="Helical" evidence="7">
    <location>
        <begin position="555"/>
        <end position="574"/>
    </location>
</feature>
<evidence type="ECO:0000256" key="3">
    <source>
        <dbReference type="ARBA" id="ARBA00022475"/>
    </source>
</evidence>
<evidence type="ECO:0000313" key="8">
    <source>
        <dbReference type="EMBL" id="MFC6763958.1"/>
    </source>
</evidence>
<dbReference type="Proteomes" id="UP001596383">
    <property type="component" value="Unassembled WGS sequence"/>
</dbReference>